<keyword evidence="6" id="KW-1185">Reference proteome</keyword>
<dbReference type="PROSITE" id="PS50883">
    <property type="entry name" value="EAL"/>
    <property type="match status" value="1"/>
</dbReference>
<feature type="transmembrane region" description="Helical" evidence="2">
    <location>
        <begin position="70"/>
        <end position="95"/>
    </location>
</feature>
<feature type="transmembrane region" description="Helical" evidence="2">
    <location>
        <begin position="107"/>
        <end position="131"/>
    </location>
</feature>
<feature type="transmembrane region" description="Helical" evidence="2">
    <location>
        <begin position="151"/>
        <end position="174"/>
    </location>
</feature>
<dbReference type="Proteomes" id="UP000823790">
    <property type="component" value="Unassembled WGS sequence"/>
</dbReference>
<dbReference type="InterPro" id="IPR001633">
    <property type="entry name" value="EAL_dom"/>
</dbReference>
<evidence type="ECO:0000259" key="4">
    <source>
        <dbReference type="PROSITE" id="PS50887"/>
    </source>
</evidence>
<feature type="compositionally biased region" description="Basic and acidic residues" evidence="1">
    <location>
        <begin position="722"/>
        <end position="737"/>
    </location>
</feature>
<dbReference type="CDD" id="cd01949">
    <property type="entry name" value="GGDEF"/>
    <property type="match status" value="1"/>
</dbReference>
<sequence length="737" mass="79732">MVVDADPITFGYYTAALLATAGIALASGTQFAVIGLWRRREAMYLSYASLCLCIATLALANALLHTAGNLAVATAALRTMIGAAAISFLPFVIFIRAYTGGPPQPRLQLAVGVTACFFVWLNFLLPGTVFFVELAPGAGIALPWGEQLYDVAGTASLWGLLFHALTYLAFLWAMARAVKQIREGEGLRGALLAICLAAQFAALLWGDIVVDALGHPYPYLDAFSFLPFVLLMGLSLAAQLRQRTVQLELTTRRLEAEATTRREAEFNLRHVAYHDSLTGLPNRLRALDHLAELHADVLARGQHGAVLLIDLDNFKTINDALGHPIGDRMLEAIADRLLAAVPADAMLARLGGDEFVLVLGPLAGSAEAAQAQAQQAAERMVARLAEPVTVDNRILAVGASVGVASFPAGEEGVADLMRRADIALYRAKAAGRNTVRLFLGPMQQEADTRLALERGLRTALEQERMPTQFALHFQPQVNRRGELLGAEALLRWQHPQLGELSPAVFIPLAEETGLIHALGAWVIVQACAHIRAWDRDGVAFGGRLAVNVSAWQLNHPRFAEQLEAQVHAAGIEPSRLTLELTESALLQDFDSALDTLNQLSAAGFRLALDDFGTGYSSLSYLQRLPLDVLKVDRAFVRELSPNTANPLAGFIVDVAHRLGMATVAEGVETVPQRLALERLGCDGLQGFLICRPLDEPGFRLWLAEHQQARALPQAQRNASDAPEARDLPSRDRNSSAD</sequence>
<dbReference type="PANTHER" id="PTHR44757">
    <property type="entry name" value="DIGUANYLATE CYCLASE DGCP"/>
    <property type="match status" value="1"/>
</dbReference>
<dbReference type="InterPro" id="IPR029787">
    <property type="entry name" value="Nucleotide_cyclase"/>
</dbReference>
<feature type="domain" description="GGDEF" evidence="4">
    <location>
        <begin position="302"/>
        <end position="440"/>
    </location>
</feature>
<gene>
    <name evidence="5" type="ORF">J7I44_13195</name>
</gene>
<dbReference type="SUPFAM" id="SSF55073">
    <property type="entry name" value="Nucleotide cyclase"/>
    <property type="match status" value="1"/>
</dbReference>
<dbReference type="Pfam" id="PF00563">
    <property type="entry name" value="EAL"/>
    <property type="match status" value="1"/>
</dbReference>
<evidence type="ECO:0000256" key="2">
    <source>
        <dbReference type="SAM" id="Phobius"/>
    </source>
</evidence>
<dbReference type="SMART" id="SM00267">
    <property type="entry name" value="GGDEF"/>
    <property type="match status" value="1"/>
</dbReference>
<dbReference type="InterPro" id="IPR035919">
    <property type="entry name" value="EAL_sf"/>
</dbReference>
<feature type="transmembrane region" description="Helical" evidence="2">
    <location>
        <begin position="12"/>
        <end position="37"/>
    </location>
</feature>
<feature type="domain" description="EAL" evidence="3">
    <location>
        <begin position="449"/>
        <end position="706"/>
    </location>
</feature>
<evidence type="ECO:0000313" key="5">
    <source>
        <dbReference type="EMBL" id="MBP1475263.1"/>
    </source>
</evidence>
<feature type="transmembrane region" description="Helical" evidence="2">
    <location>
        <begin position="186"/>
        <end position="205"/>
    </location>
</feature>
<reference evidence="5 6" key="1">
    <citation type="submission" date="2021-04" db="EMBL/GenBank/DDBJ databases">
        <authorList>
            <person name="Huq M.A."/>
        </authorList>
    </citation>
    <scope>NUCLEOTIDE SEQUENCE [LARGE SCALE GENOMIC DNA]</scope>
    <source>
        <strain evidence="5 6">MAH-13</strain>
    </source>
</reference>
<dbReference type="PANTHER" id="PTHR44757:SF2">
    <property type="entry name" value="BIOFILM ARCHITECTURE MAINTENANCE PROTEIN MBAA"/>
    <property type="match status" value="1"/>
</dbReference>
<keyword evidence="2" id="KW-0812">Transmembrane</keyword>
<dbReference type="EMBL" id="JAGJRS010000025">
    <property type="protein sequence ID" value="MBP1475263.1"/>
    <property type="molecule type" value="Genomic_DNA"/>
</dbReference>
<protein>
    <submittedName>
        <fullName evidence="5">EAL domain-containing protein</fullName>
    </submittedName>
</protein>
<dbReference type="CDD" id="cd01948">
    <property type="entry name" value="EAL"/>
    <property type="match status" value="1"/>
</dbReference>
<evidence type="ECO:0000256" key="1">
    <source>
        <dbReference type="SAM" id="MobiDB-lite"/>
    </source>
</evidence>
<keyword evidence="2" id="KW-0472">Membrane</keyword>
<dbReference type="PROSITE" id="PS50887">
    <property type="entry name" value="GGDEF"/>
    <property type="match status" value="1"/>
</dbReference>
<comment type="caution">
    <text evidence="5">The sequence shown here is derived from an EMBL/GenBank/DDBJ whole genome shotgun (WGS) entry which is preliminary data.</text>
</comment>
<proteinExistence type="predicted"/>
<name>A0ABS4DQC0_9GAMM</name>
<feature type="transmembrane region" description="Helical" evidence="2">
    <location>
        <begin position="44"/>
        <end position="64"/>
    </location>
</feature>
<dbReference type="NCBIfam" id="TIGR00254">
    <property type="entry name" value="GGDEF"/>
    <property type="match status" value="1"/>
</dbReference>
<dbReference type="InterPro" id="IPR000160">
    <property type="entry name" value="GGDEF_dom"/>
</dbReference>
<evidence type="ECO:0000313" key="6">
    <source>
        <dbReference type="Proteomes" id="UP000823790"/>
    </source>
</evidence>
<accession>A0ABS4DQC0</accession>
<dbReference type="Gene3D" id="3.30.70.270">
    <property type="match status" value="1"/>
</dbReference>
<evidence type="ECO:0000259" key="3">
    <source>
        <dbReference type="PROSITE" id="PS50883"/>
    </source>
</evidence>
<keyword evidence="2" id="KW-1133">Transmembrane helix</keyword>
<feature type="transmembrane region" description="Helical" evidence="2">
    <location>
        <begin position="217"/>
        <end position="238"/>
    </location>
</feature>
<dbReference type="Gene3D" id="3.20.20.450">
    <property type="entry name" value="EAL domain"/>
    <property type="match status" value="1"/>
</dbReference>
<dbReference type="InterPro" id="IPR052155">
    <property type="entry name" value="Biofilm_reg_signaling"/>
</dbReference>
<dbReference type="RefSeq" id="WP_209621658.1">
    <property type="nucleotide sequence ID" value="NZ_JAGJRS010000025.1"/>
</dbReference>
<organism evidence="5 6">
    <name type="scientific">Frateuria flava</name>
    <dbReference type="NCBI Taxonomy" id="2821489"/>
    <lineage>
        <taxon>Bacteria</taxon>
        <taxon>Pseudomonadati</taxon>
        <taxon>Pseudomonadota</taxon>
        <taxon>Gammaproteobacteria</taxon>
        <taxon>Lysobacterales</taxon>
        <taxon>Rhodanobacteraceae</taxon>
        <taxon>Frateuria</taxon>
    </lineage>
</organism>
<dbReference type="Pfam" id="PF00990">
    <property type="entry name" value="GGDEF"/>
    <property type="match status" value="1"/>
</dbReference>
<dbReference type="InterPro" id="IPR043128">
    <property type="entry name" value="Rev_trsase/Diguanyl_cyclase"/>
</dbReference>
<feature type="region of interest" description="Disordered" evidence="1">
    <location>
        <begin position="711"/>
        <end position="737"/>
    </location>
</feature>
<dbReference type="SUPFAM" id="SSF141868">
    <property type="entry name" value="EAL domain-like"/>
    <property type="match status" value="1"/>
</dbReference>
<dbReference type="SMART" id="SM00052">
    <property type="entry name" value="EAL"/>
    <property type="match status" value="1"/>
</dbReference>